<evidence type="ECO:0008006" key="3">
    <source>
        <dbReference type="Google" id="ProtNLM"/>
    </source>
</evidence>
<gene>
    <name evidence="2" type="ORF">GALL_451970</name>
</gene>
<organism evidence="2">
    <name type="scientific">mine drainage metagenome</name>
    <dbReference type="NCBI Taxonomy" id="410659"/>
    <lineage>
        <taxon>unclassified sequences</taxon>
        <taxon>metagenomes</taxon>
        <taxon>ecological metagenomes</taxon>
    </lineage>
</organism>
<dbReference type="EMBL" id="MLJW01002977">
    <property type="protein sequence ID" value="OIQ73166.1"/>
    <property type="molecule type" value="Genomic_DNA"/>
</dbReference>
<feature type="compositionally biased region" description="Polar residues" evidence="1">
    <location>
        <begin position="152"/>
        <end position="162"/>
    </location>
</feature>
<protein>
    <recommendedName>
        <fullName evidence="3">DUF1376 domain-containing protein</fullName>
    </recommendedName>
</protein>
<feature type="compositionally biased region" description="Basic and acidic residues" evidence="1">
    <location>
        <begin position="142"/>
        <end position="151"/>
    </location>
</feature>
<feature type="region of interest" description="Disordered" evidence="1">
    <location>
        <begin position="132"/>
        <end position="166"/>
    </location>
</feature>
<evidence type="ECO:0000256" key="1">
    <source>
        <dbReference type="SAM" id="MobiDB-lite"/>
    </source>
</evidence>
<evidence type="ECO:0000313" key="2">
    <source>
        <dbReference type="EMBL" id="OIQ73166.1"/>
    </source>
</evidence>
<reference evidence="2" key="1">
    <citation type="submission" date="2016-10" db="EMBL/GenBank/DDBJ databases">
        <title>Sequence of Gallionella enrichment culture.</title>
        <authorList>
            <person name="Poehlein A."/>
            <person name="Muehling M."/>
            <person name="Daniel R."/>
        </authorList>
    </citation>
    <scope>NUCLEOTIDE SEQUENCE</scope>
</reference>
<comment type="caution">
    <text evidence="2">The sequence shown here is derived from an EMBL/GenBank/DDBJ whole genome shotgun (WGS) entry which is preliminary data.</text>
</comment>
<dbReference type="AlphaFoldDB" id="A0A1J5PNL5"/>
<accession>A0A1J5PNL5</accession>
<sequence length="193" mass="21481">MTQNRDAPAFQEYAAAMLARLPFRKMTLQDRGLLFTMRLECWVNVRLPAEHGELAKVLGVPVSEIASSLAAVTPFFEALEEFIICPELENYRAYLAERRSKQSQGGKAGSAITNKKRSRIINAEDAVISSISTGTSRLPHRTTRDSLDQTRAKQPSQNQSSGAVVLDDQFVDEYEAFEASEKCTADEYKASRS</sequence>
<name>A0A1J5PNL5_9ZZZZ</name>
<proteinExistence type="predicted"/>